<keyword evidence="6" id="KW-1185">Reference proteome</keyword>
<sequence>MSKNILFWGGKFKAGIIHDLIEKDKILADTTSLVVKYVFDPNLLKTQFKSNAKFSNKKIDLKFFFKNSYHFVVCIGNELGMARYFISKELEKKKIKPLDIISKNAYFDNKKLLGKGIQLFPNSVVQTGSTVGDYSILNTGSILEHHCEVGNGVHIMPGAVIGGNTYISDFVTIGMNATVMPKIKIEEGAYIGAGAVVTKDVKKNEVVAGNPAKFLKKIVHKVDLKIFK</sequence>
<dbReference type="SUPFAM" id="SSF51161">
    <property type="entry name" value="Trimeric LpxA-like enzymes"/>
    <property type="match status" value="1"/>
</dbReference>
<comment type="caution">
    <text evidence="5">The sequence shown here is derived from an EMBL/GenBank/DDBJ whole genome shotgun (WGS) entry which is preliminary data.</text>
</comment>
<accession>A0ABX1T3C2</accession>
<organism evidence="5 6">
    <name type="scientific">Pelagibacter ubique</name>
    <dbReference type="NCBI Taxonomy" id="198252"/>
    <lineage>
        <taxon>Bacteria</taxon>
        <taxon>Pseudomonadati</taxon>
        <taxon>Pseudomonadota</taxon>
        <taxon>Alphaproteobacteria</taxon>
        <taxon>Candidatus Pelagibacterales</taxon>
        <taxon>Candidatus Pelagibacteraceae</taxon>
        <taxon>Candidatus Pelagibacter</taxon>
    </lineage>
</organism>
<evidence type="ECO:0000256" key="3">
    <source>
        <dbReference type="ARBA" id="ARBA00022737"/>
    </source>
</evidence>
<dbReference type="Gene3D" id="2.160.10.10">
    <property type="entry name" value="Hexapeptide repeat proteins"/>
    <property type="match status" value="1"/>
</dbReference>
<evidence type="ECO:0000313" key="6">
    <source>
        <dbReference type="Proteomes" id="UP001166004"/>
    </source>
</evidence>
<dbReference type="Proteomes" id="UP001166004">
    <property type="component" value="Unassembled WGS sequence"/>
</dbReference>
<keyword evidence="2" id="KW-0808">Transferase</keyword>
<dbReference type="PANTHER" id="PTHR43300:SF7">
    <property type="entry name" value="UDP-N-ACETYLBACILLOSAMINE N-ACETYLTRANSFERASE"/>
    <property type="match status" value="1"/>
</dbReference>
<dbReference type="PROSITE" id="PS00101">
    <property type="entry name" value="HEXAPEP_TRANSFERASES"/>
    <property type="match status" value="1"/>
</dbReference>
<dbReference type="PANTHER" id="PTHR43300">
    <property type="entry name" value="ACETYLTRANSFERASE"/>
    <property type="match status" value="1"/>
</dbReference>
<evidence type="ECO:0000256" key="4">
    <source>
        <dbReference type="ARBA" id="ARBA00023315"/>
    </source>
</evidence>
<dbReference type="InterPro" id="IPR050179">
    <property type="entry name" value="Trans_hexapeptide_repeat"/>
</dbReference>
<keyword evidence="4" id="KW-0012">Acyltransferase</keyword>
<dbReference type="InterPro" id="IPR001451">
    <property type="entry name" value="Hexapep"/>
</dbReference>
<reference evidence="5 6" key="1">
    <citation type="submission" date="2019-07" db="EMBL/GenBank/DDBJ databases">
        <title>SAR11 Genome Evolution.</title>
        <authorList>
            <person name="Giovannoni S."/>
        </authorList>
    </citation>
    <scope>NUCLEOTIDE SEQUENCE [LARGE SCALE GENOMIC DNA]</scope>
    <source>
        <strain evidence="5 6">HTCC9565</strain>
    </source>
</reference>
<dbReference type="InterPro" id="IPR020019">
    <property type="entry name" value="AcTrfase_PglD-like"/>
</dbReference>
<evidence type="ECO:0000313" key="5">
    <source>
        <dbReference type="EMBL" id="NMN67185.1"/>
    </source>
</evidence>
<name>A0ABX1T3C2_PELUQ</name>
<gene>
    <name evidence="5" type="ORF">VP91_00003250</name>
</gene>
<comment type="similarity">
    <text evidence="1">Belongs to the transferase hexapeptide repeat family.</text>
</comment>
<evidence type="ECO:0000256" key="1">
    <source>
        <dbReference type="ARBA" id="ARBA00007274"/>
    </source>
</evidence>
<proteinExistence type="inferred from homology"/>
<dbReference type="Pfam" id="PF00132">
    <property type="entry name" value="Hexapep"/>
    <property type="match status" value="1"/>
</dbReference>
<dbReference type="CDD" id="cd03360">
    <property type="entry name" value="LbH_AT_putative"/>
    <property type="match status" value="1"/>
</dbReference>
<evidence type="ECO:0000256" key="2">
    <source>
        <dbReference type="ARBA" id="ARBA00022679"/>
    </source>
</evidence>
<dbReference type="RefSeq" id="WP_169035695.1">
    <property type="nucleotide sequence ID" value="NZ_LANA01000001.1"/>
</dbReference>
<protein>
    <submittedName>
        <fullName evidence="5">Sugar O-acyltransferase (Sialic acid O-acetyltransferase NeuD family)</fullName>
    </submittedName>
</protein>
<dbReference type="InterPro" id="IPR018357">
    <property type="entry name" value="Hexapep_transf_CS"/>
</dbReference>
<dbReference type="EMBL" id="LANA01000001">
    <property type="protein sequence ID" value="NMN67185.1"/>
    <property type="molecule type" value="Genomic_DNA"/>
</dbReference>
<keyword evidence="3" id="KW-0677">Repeat</keyword>
<dbReference type="InterPro" id="IPR011004">
    <property type="entry name" value="Trimer_LpxA-like_sf"/>
</dbReference>